<dbReference type="InterPro" id="IPR052934">
    <property type="entry name" value="Methyl-DNA_Rec/Restrict_Enz"/>
</dbReference>
<dbReference type="InterPro" id="IPR011704">
    <property type="entry name" value="ATPase_dyneun-rel_AAA"/>
</dbReference>
<dbReference type="RefSeq" id="WP_052718739.1">
    <property type="nucleotide sequence ID" value="NZ_CP009513.1"/>
</dbReference>
<feature type="domain" description="AAA+ ATPase" evidence="1">
    <location>
        <begin position="266"/>
        <end position="679"/>
    </location>
</feature>
<dbReference type="Gene3D" id="3.40.50.300">
    <property type="entry name" value="P-loop containing nucleotide triphosphate hydrolases"/>
    <property type="match status" value="2"/>
</dbReference>
<evidence type="ECO:0000313" key="3">
    <source>
        <dbReference type="Proteomes" id="UP000033063"/>
    </source>
</evidence>
<dbReference type="SMART" id="SM00382">
    <property type="entry name" value="AAA"/>
    <property type="match status" value="1"/>
</dbReference>
<dbReference type="Proteomes" id="UP000033063">
    <property type="component" value="Chromosome"/>
</dbReference>
<evidence type="ECO:0000313" key="2">
    <source>
        <dbReference type="EMBL" id="AKB67697.1"/>
    </source>
</evidence>
<dbReference type="PANTHER" id="PTHR37291">
    <property type="entry name" value="5-METHYLCYTOSINE-SPECIFIC RESTRICTION ENZYME B"/>
    <property type="match status" value="1"/>
</dbReference>
<evidence type="ECO:0000259" key="1">
    <source>
        <dbReference type="SMART" id="SM00382"/>
    </source>
</evidence>
<organism evidence="2 3">
    <name type="scientific">Methanosarcina mazei LYC</name>
    <dbReference type="NCBI Taxonomy" id="1434114"/>
    <lineage>
        <taxon>Archaea</taxon>
        <taxon>Methanobacteriati</taxon>
        <taxon>Methanobacteriota</taxon>
        <taxon>Stenosarchaea group</taxon>
        <taxon>Methanomicrobia</taxon>
        <taxon>Methanosarcinales</taxon>
        <taxon>Methanosarcinaceae</taxon>
        <taxon>Methanosarcina</taxon>
    </lineage>
</organism>
<dbReference type="HOGENOM" id="CLU_008747_2_1_2"/>
<dbReference type="GO" id="GO:0016887">
    <property type="term" value="F:ATP hydrolysis activity"/>
    <property type="evidence" value="ECO:0007669"/>
    <property type="project" value="InterPro"/>
</dbReference>
<name>A0A0E3WPT1_METMZ</name>
<dbReference type="GeneID" id="25418372"/>
<dbReference type="SUPFAM" id="SSF88697">
    <property type="entry name" value="PUA domain-like"/>
    <property type="match status" value="1"/>
</dbReference>
<reference evidence="2 3" key="1">
    <citation type="submission" date="2014-07" db="EMBL/GenBank/DDBJ databases">
        <title>Methanogenic archaea and the global carbon cycle.</title>
        <authorList>
            <person name="Henriksen J.R."/>
            <person name="Luke J."/>
            <person name="Reinhart S."/>
            <person name="Benedict M.N."/>
            <person name="Youngblut N.D."/>
            <person name="Metcalf M.E."/>
            <person name="Whitaker R.J."/>
            <person name="Metcalf W.W."/>
        </authorList>
    </citation>
    <scope>NUCLEOTIDE SEQUENCE [LARGE SCALE GENOMIC DNA]</scope>
    <source>
        <strain evidence="2 3">LYC</strain>
    </source>
</reference>
<sequence length="810" mass="93975">MKLTKKNILEAISIARLIVDENLVGSQLYERDDEEIRIKNRYNSTIKPKIEEFKSNNDGNTPNKLLKLYLEVFISKKGYSDKFDVKGFHYKGQVVNSYVWAAITKKDSSIDDMKASKCPQLYIRIADSYILFGLRYGKHVQNSDKCVQFVKSDKGLKKQLLELVNSNKEIHVFDENETYEVELRKYEDIDNNWTENIRLVSVVKESEIPDNIENRIYNTLDNLFEVFLKISEIESVYVKGRGSVIIEEDSASMKNECLRMKKLLSNKKQVILYGPPGTGKTYVASNFIKSNTSDQIYNEKQTIPYDSSKKDDTFVTSNLIKSDTSDQTTKEKISIDRKFFFYGSKLTYPKIQELWNKSESTLDINSNMHRKETIDIIKAGDMLFIYAASPRKKVIGIAEFIQKELQWDGKLIFRIKNLKQMRNGPTLEDLRNDSILSKSEPIINELKGNLNPINKDAALRLLKLSKVSLDNSNVENIIEPEVVQNHEFSKVEKIAEPEISKNHELITYYEFITFHPSFSYEDFIEGLRPLNNDDGQISYKVDEGLFKRYSRFAFNALMAKAEIEKEWGQMENIPQLTVEEKEKAKKAAGEVSFYLVIDEINRGDISRIFGELITLLESDKRLTADNELIITLPYSKTKFAVSPNLYLIGTMNTADKSIALIDIALRRRFGFIEMMPDYSVLEEKLVNEDKDIKEVFDLSIQALKKVNENILKTYDRDHQIGHSYLLKLKDSKSRNDAIEDFRFIWYYEILPLMQEYFYDAPAKLKQVLGNEFIVVENRSFSFIDNLEGEEFIKTIQRVVNSEKRQNEIGD</sequence>
<dbReference type="InterPro" id="IPR003593">
    <property type="entry name" value="AAA+_ATPase"/>
</dbReference>
<dbReference type="GO" id="GO:0005524">
    <property type="term" value="F:ATP binding"/>
    <property type="evidence" value="ECO:0007669"/>
    <property type="project" value="InterPro"/>
</dbReference>
<dbReference type="AlphaFoldDB" id="A0A0E3WPT1"/>
<proteinExistence type="predicted"/>
<gene>
    <name evidence="2" type="ORF">MSMAL_1154</name>
</gene>
<dbReference type="EMBL" id="CP009513">
    <property type="protein sequence ID" value="AKB67697.1"/>
    <property type="molecule type" value="Genomic_DNA"/>
</dbReference>
<dbReference type="PATRIC" id="fig|1434114.4.peg.1436"/>
<dbReference type="InterPro" id="IPR015947">
    <property type="entry name" value="PUA-like_sf"/>
</dbReference>
<dbReference type="REBASE" id="109211">
    <property type="entry name" value="MmaLYCMcrBCP"/>
</dbReference>
<dbReference type="SUPFAM" id="SSF52540">
    <property type="entry name" value="P-loop containing nucleoside triphosphate hydrolases"/>
    <property type="match status" value="2"/>
</dbReference>
<dbReference type="Pfam" id="PF07728">
    <property type="entry name" value="AAA_5"/>
    <property type="match status" value="1"/>
</dbReference>
<protein>
    <recommendedName>
        <fullName evidence="1">AAA+ ATPase domain-containing protein</fullName>
    </recommendedName>
</protein>
<accession>A0A0E3WPT1</accession>
<dbReference type="PANTHER" id="PTHR37291:SF1">
    <property type="entry name" value="TYPE IV METHYL-DIRECTED RESTRICTION ENZYME ECOKMCRB SUBUNIT"/>
    <property type="match status" value="1"/>
</dbReference>
<dbReference type="InterPro" id="IPR027417">
    <property type="entry name" value="P-loop_NTPase"/>
</dbReference>